<name>A0A552V1H9_9FLAO</name>
<sequence length="209" mass="24779">MFSQTYTFDYVLQYKTETVEDTTTNFKRVSTFYRFFNSIDNTSALTVWDKGKLTIIELLAYDNKYYRGEIPTENFFVEALSMKCPRVGYHHTPTYRPKDYKFINHGDTVINTLMYSRVELQPVNTRRYEKMVIFKEIFLIDNSLDFSLPLIFPLSVLHKLWEKGVKVPNGVIKDLKGYDITGREVYHMELQSIFPITKIIIVDKKNCEW</sequence>
<organism evidence="1 2">
    <name type="scientific">Flavobacterium zepuense</name>
    <dbReference type="NCBI Taxonomy" id="2593302"/>
    <lineage>
        <taxon>Bacteria</taxon>
        <taxon>Pseudomonadati</taxon>
        <taxon>Bacteroidota</taxon>
        <taxon>Flavobacteriia</taxon>
        <taxon>Flavobacteriales</taxon>
        <taxon>Flavobacteriaceae</taxon>
        <taxon>Flavobacterium</taxon>
    </lineage>
</organism>
<dbReference type="AlphaFoldDB" id="A0A552V1H9"/>
<accession>A0A552V1H9</accession>
<dbReference type="EMBL" id="VJVZ01000006">
    <property type="protein sequence ID" value="TRW24331.1"/>
    <property type="molecule type" value="Genomic_DNA"/>
</dbReference>
<gene>
    <name evidence="1" type="ORF">FMM05_10900</name>
</gene>
<evidence type="ECO:0000313" key="2">
    <source>
        <dbReference type="Proteomes" id="UP000320643"/>
    </source>
</evidence>
<comment type="caution">
    <text evidence="1">The sequence shown here is derived from an EMBL/GenBank/DDBJ whole genome shotgun (WGS) entry which is preliminary data.</text>
</comment>
<proteinExistence type="predicted"/>
<keyword evidence="2" id="KW-1185">Reference proteome</keyword>
<dbReference type="OrthoDB" id="1364535at2"/>
<evidence type="ECO:0000313" key="1">
    <source>
        <dbReference type="EMBL" id="TRW24331.1"/>
    </source>
</evidence>
<protein>
    <submittedName>
        <fullName evidence="1">Uncharacterized protein</fullName>
    </submittedName>
</protein>
<dbReference type="RefSeq" id="WP_143373411.1">
    <property type="nucleotide sequence ID" value="NZ_VJVZ01000006.1"/>
</dbReference>
<reference evidence="1 2" key="1">
    <citation type="submission" date="2019-07" db="EMBL/GenBank/DDBJ databases">
        <title>Flavobacterium sp. nov., isolated from glacier ice.</title>
        <authorList>
            <person name="Liu Q."/>
            <person name="Xin Y.-H."/>
        </authorList>
    </citation>
    <scope>NUCLEOTIDE SEQUENCE [LARGE SCALE GENOMIC DNA]</scope>
    <source>
        <strain evidence="1 2">ZT4R6</strain>
    </source>
</reference>
<dbReference type="Proteomes" id="UP000320643">
    <property type="component" value="Unassembled WGS sequence"/>
</dbReference>